<evidence type="ECO:0000259" key="4">
    <source>
        <dbReference type="PROSITE" id="PS50932"/>
    </source>
</evidence>
<evidence type="ECO:0000256" key="2">
    <source>
        <dbReference type="ARBA" id="ARBA00023125"/>
    </source>
</evidence>
<dbReference type="InterPro" id="IPR028082">
    <property type="entry name" value="Peripla_BP_I"/>
</dbReference>
<protein>
    <submittedName>
        <fullName evidence="6">HTH-type transcriptional regulator MalR</fullName>
    </submittedName>
</protein>
<sequence length="327" mass="36726">MKQEEIARELGLSKSTVSRALSGKGRIGRETRIRIQNFIREQDAGEKEDTQAKTETRTLGVVFPNDIYANGHPYFLECLLGICETTSLLDYNVMITVGTAQDISGIRKMVEQKKVDGVLLTRSLEDDKALRYLLEAKCPVGVTGLCEYGEVIQADIDNEGAAESLISLLIGKGFRKFALVVDNLSFHVNRSRYNGFYNAILKSGLQKENQAFYMGKFQKDLCDSVIQDMMAKKVECVVCGDDILCSQMFSRIQSKGYRIPRDIAVASLYNSSLLDSFLPLVTAVNSSARTVGNVIGKQMIQFLQGREYQKKTMIDYEILMRKSTERR</sequence>
<dbReference type="Pfam" id="PF00356">
    <property type="entry name" value="LacI"/>
    <property type="match status" value="1"/>
</dbReference>
<dbReference type="PROSITE" id="PS50932">
    <property type="entry name" value="HTH_LACI_2"/>
    <property type="match status" value="1"/>
</dbReference>
<dbReference type="EMBL" id="OFSM01000001">
    <property type="protein sequence ID" value="SOY27323.1"/>
    <property type="molecule type" value="Genomic_DNA"/>
</dbReference>
<dbReference type="Gene3D" id="1.10.260.40">
    <property type="entry name" value="lambda repressor-like DNA-binding domains"/>
    <property type="match status" value="1"/>
</dbReference>
<feature type="domain" description="HTH lacI-type" evidence="4">
    <location>
        <begin position="1"/>
        <end position="36"/>
    </location>
</feature>
<dbReference type="Proteomes" id="UP000236311">
    <property type="component" value="Unassembled WGS sequence"/>
</dbReference>
<proteinExistence type="predicted"/>
<dbReference type="Pfam" id="PF13377">
    <property type="entry name" value="Peripla_BP_3"/>
    <property type="match status" value="1"/>
</dbReference>
<dbReference type="SUPFAM" id="SSF47413">
    <property type="entry name" value="lambda repressor-like DNA-binding domains"/>
    <property type="match status" value="1"/>
</dbReference>
<dbReference type="InterPro" id="IPR010982">
    <property type="entry name" value="Lambda_DNA-bd_dom_sf"/>
</dbReference>
<accession>A0A2K4ZA40</accession>
<gene>
    <name evidence="6" type="primary">malR</name>
    <name evidence="6" type="ORF">AMURIS_00027</name>
</gene>
<reference evidence="6 7" key="1">
    <citation type="submission" date="2018-01" db="EMBL/GenBank/DDBJ databases">
        <authorList>
            <person name="Gaut B.S."/>
            <person name="Morton B.R."/>
            <person name="Clegg M.T."/>
            <person name="Duvall M.R."/>
        </authorList>
    </citation>
    <scope>NUCLEOTIDE SEQUENCE [LARGE SCALE GENOMIC DNA]</scope>
    <source>
        <strain evidence="6">GP69</strain>
    </source>
</reference>
<dbReference type="InterPro" id="IPR046335">
    <property type="entry name" value="LacI/GalR-like_sensor"/>
</dbReference>
<evidence type="ECO:0000259" key="5">
    <source>
        <dbReference type="PROSITE" id="PS51063"/>
    </source>
</evidence>
<dbReference type="GO" id="GO:0003700">
    <property type="term" value="F:DNA-binding transcription factor activity"/>
    <property type="evidence" value="ECO:0007669"/>
    <property type="project" value="TreeGrafter"/>
</dbReference>
<dbReference type="PANTHER" id="PTHR30146">
    <property type="entry name" value="LACI-RELATED TRANSCRIPTIONAL REPRESSOR"/>
    <property type="match status" value="1"/>
</dbReference>
<dbReference type="CDD" id="cd01392">
    <property type="entry name" value="HTH_LacI"/>
    <property type="match status" value="1"/>
</dbReference>
<dbReference type="InterPro" id="IPR012318">
    <property type="entry name" value="HTH_CRP"/>
</dbReference>
<dbReference type="RefSeq" id="WP_172454895.1">
    <property type="nucleotide sequence ID" value="NZ_CANRXC010000065.1"/>
</dbReference>
<dbReference type="PROSITE" id="PS51063">
    <property type="entry name" value="HTH_CRP_2"/>
    <property type="match status" value="1"/>
</dbReference>
<dbReference type="InterPro" id="IPR000843">
    <property type="entry name" value="HTH_LacI"/>
</dbReference>
<evidence type="ECO:0000256" key="1">
    <source>
        <dbReference type="ARBA" id="ARBA00023015"/>
    </source>
</evidence>
<keyword evidence="3" id="KW-0804">Transcription</keyword>
<dbReference type="GO" id="GO:0000976">
    <property type="term" value="F:transcription cis-regulatory region binding"/>
    <property type="evidence" value="ECO:0007669"/>
    <property type="project" value="TreeGrafter"/>
</dbReference>
<evidence type="ECO:0000313" key="6">
    <source>
        <dbReference type="EMBL" id="SOY27323.1"/>
    </source>
</evidence>
<dbReference type="AlphaFoldDB" id="A0A2K4ZA40"/>
<evidence type="ECO:0000313" key="7">
    <source>
        <dbReference type="Proteomes" id="UP000236311"/>
    </source>
</evidence>
<dbReference type="SMART" id="SM00354">
    <property type="entry name" value="HTH_LACI"/>
    <property type="match status" value="1"/>
</dbReference>
<keyword evidence="7" id="KW-1185">Reference proteome</keyword>
<keyword evidence="2" id="KW-0238">DNA-binding</keyword>
<keyword evidence="1" id="KW-0805">Transcription regulation</keyword>
<organism evidence="6 7">
    <name type="scientific">Acetatifactor muris</name>
    <dbReference type="NCBI Taxonomy" id="879566"/>
    <lineage>
        <taxon>Bacteria</taxon>
        <taxon>Bacillati</taxon>
        <taxon>Bacillota</taxon>
        <taxon>Clostridia</taxon>
        <taxon>Lachnospirales</taxon>
        <taxon>Lachnospiraceae</taxon>
        <taxon>Acetatifactor</taxon>
    </lineage>
</organism>
<dbReference type="Gene3D" id="3.40.50.2300">
    <property type="match status" value="2"/>
</dbReference>
<name>A0A2K4ZA40_9FIRM</name>
<dbReference type="PANTHER" id="PTHR30146:SF109">
    <property type="entry name" value="HTH-TYPE TRANSCRIPTIONAL REGULATOR GALS"/>
    <property type="match status" value="1"/>
</dbReference>
<evidence type="ECO:0000256" key="3">
    <source>
        <dbReference type="ARBA" id="ARBA00023163"/>
    </source>
</evidence>
<dbReference type="SUPFAM" id="SSF53822">
    <property type="entry name" value="Periplasmic binding protein-like I"/>
    <property type="match status" value="1"/>
</dbReference>
<feature type="domain" description="HTH crp-type" evidence="5">
    <location>
        <begin position="1"/>
        <end position="39"/>
    </location>
</feature>